<dbReference type="Proteomes" id="UP001139157">
    <property type="component" value="Unassembled WGS sequence"/>
</dbReference>
<keyword evidence="3" id="KW-1185">Reference proteome</keyword>
<feature type="region of interest" description="Disordered" evidence="1">
    <location>
        <begin position="97"/>
        <end position="120"/>
    </location>
</feature>
<organism evidence="2 3">
    <name type="scientific">Nocardia pulmonis</name>
    <dbReference type="NCBI Taxonomy" id="2951408"/>
    <lineage>
        <taxon>Bacteria</taxon>
        <taxon>Bacillati</taxon>
        <taxon>Actinomycetota</taxon>
        <taxon>Actinomycetes</taxon>
        <taxon>Mycobacteriales</taxon>
        <taxon>Nocardiaceae</taxon>
        <taxon>Nocardia</taxon>
    </lineage>
</organism>
<feature type="compositionally biased region" description="Low complexity" evidence="1">
    <location>
        <begin position="101"/>
        <end position="117"/>
    </location>
</feature>
<comment type="caution">
    <text evidence="2">The sequence shown here is derived from an EMBL/GenBank/DDBJ whole genome shotgun (WGS) entry which is preliminary data.</text>
</comment>
<evidence type="ECO:0000313" key="2">
    <source>
        <dbReference type="EMBL" id="MCM6774664.1"/>
    </source>
</evidence>
<proteinExistence type="predicted"/>
<name>A0A9X2E6F7_9NOCA</name>
<sequence>MTAPDGKLPDGVYSGKPGGPVVRSLAKVTEASARAALQADVLKSYTPVQINMAKVMEAGFDMFAANLCDAITGLTGGLIDLSGWARRLRADAERAMREARGAQQSADTAQQTADSQTPVIKSTSSRVQVVVDGLPLRPYWETMNLTEESSFPRTLLHSTLWGVAGQSQPGWEPLTFPAASGQATLWWLTIPRYTPQANSMEGAFIRCLYDGGRRVVTYIPDDVSNPCELYVVVGRMLDTGDVKIEWVSENQTPLITNSRFERSVQLPNDIVFSTGETAYVGIHQRGSGNPRQLLGIPAVDIPRSPEVWPPQIKSSFASSSPLTAGSVIPRNGLKFTSIFTPYLSLGKALITGNPMRLSFFEDFEEGMPESLVRMSSLHATVEGGVFVVSGLTDGQRRYIYGRNLNYDDQMVAGRVRNPTERFAWLVLRSDVRNSSCVALGVNHSSVHIFRVTGAENFKSLAGAQVAIADNAELRLRAVGNMFTAEMKTNGAWATVVTYPDTDNVIPKGPAYRFTGLGTERQSWTNGGGWGDWKAEDL</sequence>
<dbReference type="EMBL" id="JAMRXG010000005">
    <property type="protein sequence ID" value="MCM6774664.1"/>
    <property type="molecule type" value="Genomic_DNA"/>
</dbReference>
<protein>
    <submittedName>
        <fullName evidence="2">Uncharacterized protein</fullName>
    </submittedName>
</protein>
<dbReference type="AlphaFoldDB" id="A0A9X2E6F7"/>
<accession>A0A9X2E6F7</accession>
<evidence type="ECO:0000256" key="1">
    <source>
        <dbReference type="SAM" id="MobiDB-lite"/>
    </source>
</evidence>
<reference evidence="2" key="1">
    <citation type="submission" date="2022-06" db="EMBL/GenBank/DDBJ databases">
        <title>Novel species in genus nocardia.</title>
        <authorList>
            <person name="Li F."/>
        </authorList>
    </citation>
    <scope>NUCLEOTIDE SEQUENCE</scope>
    <source>
        <strain evidence="2">CDC141</strain>
    </source>
</reference>
<dbReference type="RefSeq" id="WP_251912475.1">
    <property type="nucleotide sequence ID" value="NZ_JAMRXG010000005.1"/>
</dbReference>
<gene>
    <name evidence="2" type="ORF">NDR86_14395</name>
</gene>
<evidence type="ECO:0000313" key="3">
    <source>
        <dbReference type="Proteomes" id="UP001139157"/>
    </source>
</evidence>